<name>A0A5S6QNX7_TRIMR</name>
<dbReference type="AlphaFoldDB" id="A0A5S6QNX7"/>
<sequence>MFNIFCQERYGHDCSARLPDAICVIKCDCFASCAGETANTLIRRFNASTTRSRGRPQELDPRTVTVQTINAIAIVEKATERKTKETLFILHSGTVNLDKGRGVSEIYTIVINRIECCKLQT</sequence>
<organism evidence="1 2">
    <name type="scientific">Trichuris muris</name>
    <name type="common">Mouse whipworm</name>
    <dbReference type="NCBI Taxonomy" id="70415"/>
    <lineage>
        <taxon>Eukaryota</taxon>
        <taxon>Metazoa</taxon>
        <taxon>Ecdysozoa</taxon>
        <taxon>Nematoda</taxon>
        <taxon>Enoplea</taxon>
        <taxon>Dorylaimia</taxon>
        <taxon>Trichinellida</taxon>
        <taxon>Trichuridae</taxon>
        <taxon>Trichuris</taxon>
    </lineage>
</organism>
<proteinExistence type="predicted"/>
<accession>A0A5S6QNX7</accession>
<dbReference type="Proteomes" id="UP000046395">
    <property type="component" value="Unassembled WGS sequence"/>
</dbReference>
<evidence type="ECO:0000313" key="2">
    <source>
        <dbReference type="WBParaSite" id="TMUE_2000008869.1"/>
    </source>
</evidence>
<keyword evidence="1" id="KW-1185">Reference proteome</keyword>
<protein>
    <submittedName>
        <fullName evidence="2">Uncharacterized protein</fullName>
    </submittedName>
</protein>
<evidence type="ECO:0000313" key="1">
    <source>
        <dbReference type="Proteomes" id="UP000046395"/>
    </source>
</evidence>
<dbReference type="WBParaSite" id="TMUE_2000008869.1">
    <property type="protein sequence ID" value="TMUE_2000008869.1"/>
    <property type="gene ID" value="WBGene00287397"/>
</dbReference>
<reference evidence="2" key="1">
    <citation type="submission" date="2019-12" db="UniProtKB">
        <authorList>
            <consortium name="WormBaseParasite"/>
        </authorList>
    </citation>
    <scope>IDENTIFICATION</scope>
</reference>